<dbReference type="eggNOG" id="COG0057">
    <property type="taxonomic scope" value="Bacteria"/>
</dbReference>
<gene>
    <name evidence="4" type="ordered locus">TOPB45_1384</name>
</gene>
<dbReference type="PANTHER" id="PTHR43148">
    <property type="entry name" value="GLYCERALDEHYDE-3-PHOSPHATE DEHYDROGENASE 2"/>
    <property type="match status" value="1"/>
</dbReference>
<dbReference type="InterPro" id="IPR036291">
    <property type="entry name" value="NAD(P)-bd_dom_sf"/>
</dbReference>
<dbReference type="HOGENOM" id="CLU_030140_0_2_0"/>
<dbReference type="Pfam" id="PF00044">
    <property type="entry name" value="Gp_dh_N"/>
    <property type="match status" value="1"/>
</dbReference>
<dbReference type="Proteomes" id="UP000006583">
    <property type="component" value="Chromosome"/>
</dbReference>
<comment type="similarity">
    <text evidence="2">Belongs to the glyceraldehyde-3-phosphate dehydrogenase family.</text>
</comment>
<proteinExistence type="inferred from homology"/>
<evidence type="ECO:0000313" key="4">
    <source>
        <dbReference type="EMBL" id="AEH23465.1"/>
    </source>
</evidence>
<dbReference type="InterPro" id="IPR020829">
    <property type="entry name" value="GlycerAld_3-P_DH_cat"/>
</dbReference>
<dbReference type="PATRIC" id="fig|795359.3.peg.1404"/>
<dbReference type="KEGG" id="top:TOPB45_1384"/>
<name>F8C2R1_THEGP</name>
<dbReference type="Gene3D" id="3.40.50.720">
    <property type="entry name" value="NAD(P)-binding Rossmann-like Domain"/>
    <property type="match status" value="1"/>
</dbReference>
<dbReference type="GO" id="GO:0051287">
    <property type="term" value="F:NAD binding"/>
    <property type="evidence" value="ECO:0007669"/>
    <property type="project" value="InterPro"/>
</dbReference>
<dbReference type="Gene3D" id="3.30.360.10">
    <property type="entry name" value="Dihydrodipicolinate Reductase, domain 2"/>
    <property type="match status" value="1"/>
</dbReference>
<dbReference type="InterPro" id="IPR020831">
    <property type="entry name" value="GlycerAld/Erythrose_P_DH"/>
</dbReference>
<dbReference type="EMBL" id="CP002829">
    <property type="protein sequence ID" value="AEH23465.1"/>
    <property type="molecule type" value="Genomic_DNA"/>
</dbReference>
<dbReference type="InterPro" id="IPR020830">
    <property type="entry name" value="GlycerAld_3-P_DH_AS"/>
</dbReference>
<dbReference type="AlphaFoldDB" id="F8C2R1"/>
<protein>
    <submittedName>
        <fullName evidence="4">Glyceraldehyde-3-phosphate dehydrogenase (Phosphorylating)</fullName>
        <ecNumber evidence="4">1.2.1.12</ecNumber>
    </submittedName>
</protein>
<dbReference type="SUPFAM" id="SSF51735">
    <property type="entry name" value="NAD(P)-binding Rossmann-fold domains"/>
    <property type="match status" value="1"/>
</dbReference>
<evidence type="ECO:0000256" key="1">
    <source>
        <dbReference type="ARBA" id="ARBA00023002"/>
    </source>
</evidence>
<dbReference type="PROSITE" id="PS00071">
    <property type="entry name" value="GAPDH"/>
    <property type="match status" value="1"/>
</dbReference>
<dbReference type="SUPFAM" id="SSF55347">
    <property type="entry name" value="Glyceraldehyde-3-phosphate dehydrogenase-like, C-terminal domain"/>
    <property type="match status" value="1"/>
</dbReference>
<dbReference type="PRINTS" id="PR00078">
    <property type="entry name" value="G3PDHDRGNASE"/>
</dbReference>
<dbReference type="EC" id="1.2.1.12" evidence="4"/>
<dbReference type="InterPro" id="IPR020828">
    <property type="entry name" value="GlycerAld_3-P_DH_NAD(P)-bd"/>
</dbReference>
<reference evidence="4 5" key="1">
    <citation type="journal article" date="2013" name="Genome Announc.">
        <title>Complete genome sequence of the hyperthermophilic sulfate-reducing bacterium Thermodesulfobacterium geofontis OPF15T.</title>
        <authorList>
            <person name="Elkins J.G."/>
            <person name="Hamilton-Brehm S.D."/>
            <person name="Lucas S."/>
            <person name="Han J."/>
            <person name="Lapidus A."/>
            <person name="Cheng J.F."/>
            <person name="Goodwin L.A."/>
            <person name="Pitluck S."/>
            <person name="Peters L."/>
            <person name="Mikhailova N."/>
            <person name="Davenport K.W."/>
            <person name="Detter J.C."/>
            <person name="Han C.S."/>
            <person name="Tapia R."/>
            <person name="Land M.L."/>
            <person name="Hauser L."/>
            <person name="Kyrpides N.C."/>
            <person name="Ivanova N.N."/>
            <person name="Pagani I."/>
            <person name="Bruce D."/>
            <person name="Woyke T."/>
            <person name="Cottingham R.W."/>
        </authorList>
    </citation>
    <scope>NUCLEOTIDE SEQUENCE [LARGE SCALE GENOMIC DNA]</scope>
    <source>
        <strain evidence="4 5">OPF15</strain>
    </source>
</reference>
<keyword evidence="1 4" id="KW-0560">Oxidoreductase</keyword>
<dbReference type="GO" id="GO:0004365">
    <property type="term" value="F:glyceraldehyde-3-phosphate dehydrogenase (NAD+) (phosphorylating) activity"/>
    <property type="evidence" value="ECO:0007669"/>
    <property type="project" value="UniProtKB-EC"/>
</dbReference>
<keyword evidence="5" id="KW-1185">Reference proteome</keyword>
<dbReference type="OrthoDB" id="9803304at2"/>
<evidence type="ECO:0000259" key="3">
    <source>
        <dbReference type="SMART" id="SM00846"/>
    </source>
</evidence>
<accession>F8C2R1</accession>
<dbReference type="STRING" id="795359.TOPB45_1384"/>
<sequence length="415" mass="46304">MKEGGENMKKLGINGFGRIGKLTLWHHVARKYFDEIVVNVGREVGTSFSDIASYIEKDSTYGWLQVYLYGHKGKRVIENLDEKEGTMYVDGIKVKILRKTRNPKEIDWRKEGVKLVVECSGKFRDPNIDPEDPKGSVRGHLLAGAEKVIVSAPFKIRDKEKGIPEDAVTIVYGINEEVYQPNKHNIISSASCTTTCLAYMVKPLLDYFGSDRILSASMVTVHAVTSSQVVLDRLPKEGKGDLRRMRSVFNNIILTTTGAAEALGLVIPEMQKIGFMAESVRVPTTTGSLIILTVNIQDESLENRITRDLINKIYEEAANTKYKDYLIFTMEQNVSSDIIGYPRAAAIIEGAETHTRTALAKVDICKALPEIGQTVCTHVEIPITQVVVYGWYDNELGSYTNLMGDLTVFIAEKMI</sequence>
<feature type="domain" description="Glyceraldehyde 3-phosphate dehydrogenase NAD(P) binding" evidence="3">
    <location>
        <begin position="9"/>
        <end position="192"/>
    </location>
</feature>
<evidence type="ECO:0000313" key="5">
    <source>
        <dbReference type="Proteomes" id="UP000006583"/>
    </source>
</evidence>
<dbReference type="SMART" id="SM00846">
    <property type="entry name" value="Gp_dh_N"/>
    <property type="match status" value="1"/>
</dbReference>
<organism evidence="4 5">
    <name type="scientific">Thermodesulfobacterium geofontis (strain OPF15)</name>
    <dbReference type="NCBI Taxonomy" id="795359"/>
    <lineage>
        <taxon>Bacteria</taxon>
        <taxon>Pseudomonadati</taxon>
        <taxon>Thermodesulfobacteriota</taxon>
        <taxon>Thermodesulfobacteria</taxon>
        <taxon>Thermodesulfobacteriales</taxon>
        <taxon>Thermodesulfobacteriaceae</taxon>
        <taxon>Thermodesulfobacterium</taxon>
    </lineage>
</organism>
<dbReference type="Pfam" id="PF02800">
    <property type="entry name" value="Gp_dh_C"/>
    <property type="match status" value="1"/>
</dbReference>
<evidence type="ECO:0000256" key="2">
    <source>
        <dbReference type="RuleBase" id="RU000397"/>
    </source>
</evidence>